<dbReference type="Proteomes" id="UP000010475">
    <property type="component" value="Chromosome"/>
</dbReference>
<feature type="chain" id="PRO_5003938369" description="Filamentous haemagglutinin FhaB/tRNA nuclease CdiA-like TPS domain-containing protein" evidence="1">
    <location>
        <begin position="21"/>
        <end position="4325"/>
    </location>
</feature>
<dbReference type="Gene3D" id="2.160.20.10">
    <property type="entry name" value="Single-stranded right-handed beta-helix, Pectin lyase-like"/>
    <property type="match status" value="1"/>
</dbReference>
<dbReference type="InterPro" id="IPR006626">
    <property type="entry name" value="PbH1"/>
</dbReference>
<protein>
    <recommendedName>
        <fullName evidence="2">Filamentous haemagglutinin FhaB/tRNA nuclease CdiA-like TPS domain-containing protein</fullName>
    </recommendedName>
</protein>
<evidence type="ECO:0000259" key="2">
    <source>
        <dbReference type="SMART" id="SM00912"/>
    </source>
</evidence>
<dbReference type="KEGG" id="csg:Cylst_4975"/>
<dbReference type="eggNOG" id="COG3210">
    <property type="taxonomic scope" value="Bacteria"/>
</dbReference>
<feature type="domain" description="Filamentous haemagglutinin FhaB/tRNA nuclease CdiA-like TPS" evidence="2">
    <location>
        <begin position="45"/>
        <end position="159"/>
    </location>
</feature>
<dbReference type="SUPFAM" id="SSF51126">
    <property type="entry name" value="Pectin lyase-like"/>
    <property type="match status" value="1"/>
</dbReference>
<dbReference type="STRING" id="56107.Cylst_4975"/>
<proteinExistence type="predicted"/>
<feature type="signal peptide" evidence="1">
    <location>
        <begin position="1"/>
        <end position="20"/>
    </location>
</feature>
<dbReference type="HOGENOM" id="CLU_224734_0_0_3"/>
<dbReference type="SMART" id="SM00912">
    <property type="entry name" value="Haemagg_act"/>
    <property type="match status" value="1"/>
</dbReference>
<dbReference type="InterPro" id="IPR011050">
    <property type="entry name" value="Pectin_lyase_fold/virulence"/>
</dbReference>
<evidence type="ECO:0000313" key="4">
    <source>
        <dbReference type="Proteomes" id="UP000010475"/>
    </source>
</evidence>
<keyword evidence="1" id="KW-0732">Signal</keyword>
<dbReference type="OrthoDB" id="433405at2"/>
<organism evidence="3 4">
    <name type="scientific">Cylindrospermum stagnale PCC 7417</name>
    <dbReference type="NCBI Taxonomy" id="56107"/>
    <lineage>
        <taxon>Bacteria</taxon>
        <taxon>Bacillati</taxon>
        <taxon>Cyanobacteriota</taxon>
        <taxon>Cyanophyceae</taxon>
        <taxon>Nostocales</taxon>
        <taxon>Nostocaceae</taxon>
        <taxon>Cylindrospermum</taxon>
    </lineage>
</organism>
<name>K9X4N3_9NOST</name>
<dbReference type="PATRIC" id="fig|56107.3.peg.5466"/>
<evidence type="ECO:0000256" key="1">
    <source>
        <dbReference type="SAM" id="SignalP"/>
    </source>
</evidence>
<dbReference type="InterPro" id="IPR008638">
    <property type="entry name" value="FhaB/CdiA-like_TPS"/>
</dbReference>
<dbReference type="eggNOG" id="COG2911">
    <property type="taxonomic scope" value="Bacteria"/>
</dbReference>
<gene>
    <name evidence="3" type="ORF">Cylst_4975</name>
</gene>
<dbReference type="EMBL" id="CP003642">
    <property type="protein sequence ID" value="AFZ27026.1"/>
    <property type="molecule type" value="Genomic_DNA"/>
</dbReference>
<dbReference type="InterPro" id="IPR012334">
    <property type="entry name" value="Pectin_lyas_fold"/>
</dbReference>
<dbReference type="RefSeq" id="WP_015210263.1">
    <property type="nucleotide sequence ID" value="NC_019757.1"/>
</dbReference>
<sequence>MTSLAPKINLLLLVASNAIAFAPPFAMGYAVLFAIAPAQAQSITPAADGTNTTVTPNGNQLNISGGSLSGDGANLFHSFQKFGLNADQIANFLSNPNTQNILGRVVGGDPSLVNGLIQVTGGNSNLFLINPAGFIFGPNASLNIPADFTATTANSIGIGSNWFNAIGDNNYAALVGTPTTFSFNTSQPGSILNFGDLEVTTGNLNLLAGTVVSTGKLTAPGGNITIASVPGENLLRISQPGNLVSLEIPTSAATSGNITIPTLAKLLTGPATSNNSGLTVNNGQVQLTGSGIQVNPGDVVAKELTSQTATLTSANNLTLPESQLKTTGNLNLLAQNTVQIRDSVANPFLAQSGENLYIQGNQNIDILALNHPQTPFVSGGNLSLISDGIVSGDAHFSSGGQFSILKLSGSAGNFVSLYDPIIKANSDVEFGKYEGIALKVEATGSIKGGDIKITGADPSDPELSSGRNLVLRAGLGSVTSPSTLPTSGGSTSFTNPASPLLPKGGIQVGNITTSTTQNNENGGTITLSATGGIKTGDLDSSATGNNTKGGNISLTTTGGNINTGNNITTSGKVDGGNVTFTGPVVLNSGATSITTGSGKGDITFNNTVDGSSDLTLTAGTGKISFQGDVGSPTPLKRLNITSATDTSVVGKITTTGEITFNSPVILKDNGTNTFNSGNGDIKFNNTVDGAKDLTLTAGTGKISFQGDVGNPTPLNSLNITSAENTTVAGKITTKGDITFGSALILKDSGANTFDSGGGDINFKSNVDGSGDLDLKAGAGTISFQGDVGNPKPLNSLNITSATNTTVAGKITTKGNITFGSALILKENGINTFDSGGGDINFNSNVDGSGDLDLKVGTGKISFQGDVGNPTPLNSLNITSAENTSVAGKITTTGDITFGSALILTGTGTNTFNSGNGKINFNSNVDGAKDLTLAAGTGTISFQGDVGSPVALKSFNITSATNTSVAGKITTTGDITFGSALILKDNGINTFDSGGGDINFKSNVDGSGNLDLKAGAGTISFQGDVGSPVALKSFNITSAENTSVAGKITTTGDITFGSALILTGSGTNTFNSGGGDIKFNNTVDGAKDLTLNAGAGNITFSGAVGGGGTPLNKLDITDAAKIDVASNISTKNDLTLSKPVTLTGTGQKEFSSQLGAIAINSSLAAGDSDLILTANEINLTNASSSVTSTGGSLTLQPVTPGQNIALGGAADTDATTLDLTAIDLAAFKNGFSAINIGRSNGTGKINVNGPVTFKSSVILANSTNLKADITNTNSITFQKPVSLGENATLNSGGGEIKFENTVDGAKDLTLNAGAGNITFSGAVGGGGNPLNKLNITGASNINVASNITTTNDLTLGKPVTLTGTSQKEFSSLSGAIAINSTLAAGDSDLILTANKIDLLTSNSITGAGKNLTLRPFTASQKIILGGASNTDANTLDLTATDLTALADGFNSITIGRTDSSGVIDVNAVTFKDPVTIQSPAGINVNGSITGTDNASVTLNGSTALKANIITANQNINFLNKVSLGENATLNSNGGKINFDNTVDGAKDLTLNSGSGNISFNGDVGGTSALNKLDITGAFNINVARNITTTNDLTLSKPVNLTNGGTQTFKSNAGNVILGNTVNGASNFTVTAGTGKEVTLNGAVGETTNLTRFTSNATNTKVANNISATSDIQFNSPLTLTGSDIQAFKSSTGNITFTDKVTGTSGLTLTAANTNVANNISTGTLEFNSQVNLTGDAAKTFTSTGDITFGNKVTGTSALNLAANNTNVANDITTTGDLTFKQLTLTGNAVVNAGKGTIAVNSGVTAGGFDLNLTADEINLLTTADKVTGTGNITLQPFTPNQKIIVNGASDTTDTLDLTTTDLAAIKDGFNLITIGGNSGVINVNTVTFRDSVKIQSPTGRINLNGLITGNNASVTLDGATKLNAGAGVTTTNNQAIRFTNTIDADGAKDLTLTAGGGTVRLDGAVGGTSALNNLEITGASNITVASNITTTNDLTLSNPVTLTNGGTQTFKSNAGNVSLGNTVDGAGNLTLTAGTGKEVILNGAVGGTTRLNSFTSNATNTKVANDISTTNNIQFNSPLTLTGSGTQAFNSSAGEISFTNTVTGTSGLTLNAVNTNVANNINTGTLEFNSQVNLTGGAKTFTSTGDITFGNKVTGTGALTLAATNTKVANDITTTGNLTFNQLILNGDAVVNAGTGTIAVNSGVTAGGFNLNLTANEINLPTTADTVIGTGNLTLQPFTESQKIIVNGDNDTTGTLDLTKTDLDAINPGFKLITIGNEDGSGEIKVNTVNFDDPVLIQSPLGSIKVDGLITGEGAVTLSASSVDTSVTTLSAGIITKNKPITFRNQVVLLEGANLVLESGGGNITFEKTLDGNGILSLLADTGNVSFKGDVGGQTPLSKLIVESANNIIVGGNITATGEITFNSPANVQLINNIILTADEINLPTTADSVSGTGKVVLQPYTPSLAIKLNGVNDTGVSTLDLITTDLNALKDGFSSITIGRTNSSGVIDVGAVTDDSAVTFKDAVILRSPNGSINVNKLITSTDASLATVPETAAVTFDAKLTTLFAGITTANKPITFNQEIFLGAGANIPLTTGNGDISFFDAINGSGNLTLSAGTGNVTLGGNVGSTTPLGSLVIDSAKSTAVAGDITTTNGVINFNNSIVNLTGGGEQTFNSGNGNISFSNIVDGKSNLTLSAGTGIVTFDQVVGGKTALSGLTSNAAETKVGASITTTGKINFNGAVTLTGTNAKVFDSGNNDISFSNAIDGNSELTLSAGTGIVTLNGAVGDTTVLSGLISNAAETKIGSNITTTSNLNFDNPVTLIGTGAKVFTTNDNDISFGSTLDGTGNLTLFAGAGNISFSDNIGAIAPFGKLNIASAKTTTVPGSITTANGDISFSSQVILTDNTIFNAGTGAIAFGTSETIAFNNGLTAGNFDLTLRADNINLPATANSVTGSGNLLLQTFTPDQNITLGSTGANTLDLTATDLASLEDGFNSITIGRTDGSGTVNINTAAFSDPVTIQSPNGAISVNGLITATDNATVTLDAILTTLKAGISTDNQFLTIPNKVFLGTDANVPLSTGNGDISLGSTVDGGGNLILSAGTGNITLGGDVGSTTPLSSLVIDSATSATIPGSIITNGNIIFNIPFTLTGSGSKVFNAGTGAIAFNDAVTLGSNDLNLIGDEIDFQGNVTGTGNLQLFQGTATTGFILGGSSNTTAGVVDLTGTELGLLQNGFQSITIGRTDGSGTITIPSEGATFADPLIIQSPKGILQGTGTITGTDNATITLNVGNITSGNIITNNQDVNLNGNVNFIADSSLNTGSATLNINGNIGVGSNTLTLTADEINLLSTGSVSGTGNLFLQPATLGQNINLAGDADSGSNSLDLTISELATLKDGFNFITIGRSDGSGAIAINPNTFNDPVKIQSPNGSITATGTITGAGNAAINLTANNISIGDITTENQNITLDGNTTFTGNTTLDVGTATIDILGTLAAGSNNLTLTANEINLPLTANVVSGTANLVLQPTTATQNLVVGGASDSGENSLDLTATDIASLTNGFNSITIGSADSSGAVTINPISFFDPVTIQSSFGSGAISAVGAITGTDNSSITLRANQNITTSDITTEGGSVEIISQNGAIATGNLNSNIDGQGNAGNTTLNAPGNVTTGNISARTDAGNGGNVSLNSTEGAIASGNIFADTTAGVGGAVTLLAENGINAGVINSNSSTENGGDVTLKNTTNIRDVNNNIVVTSIDAQGGTTGTGGKVNITTRRYFRSTGTFTDRNGINASISTAGGVDTGLSLGDVIKASISGQGETAPGSITIDHGGNSSVPFIVGRAETNGTAGSLTTGIANSILPTESFPNSRTQGKIRIVTQGQFLTASDELRQTQQSISQLAGNSSLRLETNASVDQAEAQATGQFKDFGAGNRSITSVSQSRSLLGEVQKQTGVKSAIVYIKFTPLNGLESANQDDKAKDNYLLDLIYVTADKEPVRQLLLGVTRAEVLKVVRRFRSEISDPGKAGSTTYLAPAKQLYDWLIAPQEAELQKQGVNNLMFVMDEGLRSLPVAALHDGKQFLIEKYSLALLPSFSLTDTTYVGIKNLPILAMGAEKFTPDQNQSELQAVPLEITNISQKLSQKVTSIRDEKFTLENLKKQTTETSYKIIHLATHADFPNQQSGGRSKSYIQLYNSKLGLDQIRDLKWDNPQVELLVLSACKSALGDGEAELGFAGLAIQTGVKSAVASLWYVSDAGTLGLMTEFYSNLNTASIKAEALRQAQLGMIRGKVRIEKNQFIGSQGSTQLTPEQAEYLQSNIQGNLGHPFYWAAFTIIGSPW</sequence>
<keyword evidence="4" id="KW-1185">Reference proteome</keyword>
<evidence type="ECO:0000313" key="3">
    <source>
        <dbReference type="EMBL" id="AFZ27026.1"/>
    </source>
</evidence>
<reference evidence="3 4" key="1">
    <citation type="submission" date="2012-06" db="EMBL/GenBank/DDBJ databases">
        <title>Finished chromosome of genome of Cylindrospermum stagnale PCC 7417.</title>
        <authorList>
            <consortium name="US DOE Joint Genome Institute"/>
            <person name="Gugger M."/>
            <person name="Coursin T."/>
            <person name="Rippka R."/>
            <person name="Tandeau De Marsac N."/>
            <person name="Huntemann M."/>
            <person name="Wei C.-L."/>
            <person name="Han J."/>
            <person name="Detter J.C."/>
            <person name="Han C."/>
            <person name="Tapia R."/>
            <person name="Chen A."/>
            <person name="Kyrpides N."/>
            <person name="Mavromatis K."/>
            <person name="Markowitz V."/>
            <person name="Szeto E."/>
            <person name="Ivanova N."/>
            <person name="Pagani I."/>
            <person name="Pati A."/>
            <person name="Goodwin L."/>
            <person name="Nordberg H.P."/>
            <person name="Cantor M.N."/>
            <person name="Hua S.X."/>
            <person name="Woyke T."/>
            <person name="Kerfeld C.A."/>
        </authorList>
    </citation>
    <scope>NUCLEOTIDE SEQUENCE [LARGE SCALE GENOMIC DNA]</scope>
    <source>
        <strain evidence="3 4">PCC 7417</strain>
    </source>
</reference>
<dbReference type="Pfam" id="PF12770">
    <property type="entry name" value="CHAT"/>
    <property type="match status" value="1"/>
</dbReference>
<dbReference type="eggNOG" id="COG4995">
    <property type="taxonomic scope" value="Bacteria"/>
</dbReference>
<accession>K9X4N3</accession>
<dbReference type="InterPro" id="IPR024983">
    <property type="entry name" value="CHAT_dom"/>
</dbReference>
<dbReference type="NCBIfam" id="TIGR01901">
    <property type="entry name" value="adhes_NPXG"/>
    <property type="match status" value="1"/>
</dbReference>
<dbReference type="SMART" id="SM00710">
    <property type="entry name" value="PbH1"/>
    <property type="match status" value="6"/>
</dbReference>